<accession>E1RAI6</accession>
<dbReference type="Pfam" id="PF01035">
    <property type="entry name" value="DNA_binding_1"/>
    <property type="match status" value="1"/>
</dbReference>
<dbReference type="EMBL" id="CP002116">
    <property type="protein sequence ID" value="ADK82354.1"/>
    <property type="molecule type" value="Genomic_DNA"/>
</dbReference>
<dbReference type="KEGG" id="ssm:Spirs_3256"/>
<proteinExistence type="predicted"/>
<dbReference type="Proteomes" id="UP000002318">
    <property type="component" value="Chromosome"/>
</dbReference>
<evidence type="ECO:0000313" key="3">
    <source>
        <dbReference type="EMBL" id="ADK82354.1"/>
    </source>
</evidence>
<dbReference type="OrthoDB" id="9789813at2"/>
<organism evidence="3 4">
    <name type="scientific">Sediminispirochaeta smaragdinae (strain DSM 11293 / JCM 15392 / SEBR 4228)</name>
    <name type="common">Spirochaeta smaragdinae</name>
    <dbReference type="NCBI Taxonomy" id="573413"/>
    <lineage>
        <taxon>Bacteria</taxon>
        <taxon>Pseudomonadati</taxon>
        <taxon>Spirochaetota</taxon>
        <taxon>Spirochaetia</taxon>
        <taxon>Spirochaetales</taxon>
        <taxon>Spirochaetaceae</taxon>
        <taxon>Sediminispirochaeta</taxon>
    </lineage>
</organism>
<protein>
    <submittedName>
        <fullName evidence="3">Methylated-DNA-(Protein)-cysteine S-methyltransferase DNA binding protein</fullName>
    </submittedName>
</protein>
<dbReference type="SUPFAM" id="SSF46767">
    <property type="entry name" value="Methylated DNA-protein cysteine methyltransferase, C-terminal domain"/>
    <property type="match status" value="1"/>
</dbReference>
<dbReference type="InterPro" id="IPR052520">
    <property type="entry name" value="ATL_DNA_repair"/>
</dbReference>
<dbReference type="Gene3D" id="1.10.10.10">
    <property type="entry name" value="Winged helix-like DNA-binding domain superfamily/Winged helix DNA-binding domain"/>
    <property type="match status" value="1"/>
</dbReference>
<feature type="domain" description="Methylated-DNA-[protein]-cysteine S-methyltransferase DNA binding" evidence="2">
    <location>
        <begin position="3"/>
        <end position="85"/>
    </location>
</feature>
<dbReference type="InterPro" id="IPR036217">
    <property type="entry name" value="MethylDNA_cys_MeTrfase_DNAb"/>
</dbReference>
<dbReference type="HOGENOM" id="CLU_000445_52_5_12"/>
<sequence>MTPFSERIIDAIRSIPVGTVASYSGVARWAGGPPGAARQVARLLHSSSSSRHLPWYRVVGADGTIRLPEGGGREEQAALLAGEGVEVSRSWRVDFLQFGVVAPVPGLWQQVSQ</sequence>
<dbReference type="GO" id="GO:0003824">
    <property type="term" value="F:catalytic activity"/>
    <property type="evidence" value="ECO:0007669"/>
    <property type="project" value="InterPro"/>
</dbReference>
<dbReference type="InterPro" id="IPR014048">
    <property type="entry name" value="MethylDNA_cys_MeTrfase_DNA-bd"/>
</dbReference>
<dbReference type="AlphaFoldDB" id="E1RAI6"/>
<dbReference type="CDD" id="cd06445">
    <property type="entry name" value="ATase"/>
    <property type="match status" value="1"/>
</dbReference>
<dbReference type="STRING" id="573413.Spirs_3256"/>
<gene>
    <name evidence="3" type="ordered locus">Spirs_3256</name>
</gene>
<evidence type="ECO:0000259" key="2">
    <source>
        <dbReference type="Pfam" id="PF01035"/>
    </source>
</evidence>
<name>E1RAI6_SEDSS</name>
<dbReference type="PANTHER" id="PTHR42942">
    <property type="entry name" value="6-O-METHYLGUANINE DNA METHYLTRANSFERASE"/>
    <property type="match status" value="1"/>
</dbReference>
<keyword evidence="1" id="KW-0227">DNA damage</keyword>
<dbReference type="PANTHER" id="PTHR42942:SF1">
    <property type="entry name" value="ALKYLTRANSFERASE-LIKE PROTEIN 1"/>
    <property type="match status" value="1"/>
</dbReference>
<dbReference type="RefSeq" id="WP_013255813.1">
    <property type="nucleotide sequence ID" value="NC_014364.1"/>
</dbReference>
<evidence type="ECO:0000256" key="1">
    <source>
        <dbReference type="ARBA" id="ARBA00022763"/>
    </source>
</evidence>
<evidence type="ECO:0000313" key="4">
    <source>
        <dbReference type="Proteomes" id="UP000002318"/>
    </source>
</evidence>
<dbReference type="GO" id="GO:0006281">
    <property type="term" value="P:DNA repair"/>
    <property type="evidence" value="ECO:0007669"/>
    <property type="project" value="InterPro"/>
</dbReference>
<dbReference type="eggNOG" id="COG3695">
    <property type="taxonomic scope" value="Bacteria"/>
</dbReference>
<reference evidence="3 4" key="1">
    <citation type="journal article" date="2010" name="Stand. Genomic Sci.">
        <title>Complete genome sequence of Spirochaeta smaragdinae type strain (SEBR 4228).</title>
        <authorList>
            <person name="Mavromatis K."/>
            <person name="Yasawong M."/>
            <person name="Chertkov O."/>
            <person name="Lapidus A."/>
            <person name="Lucas S."/>
            <person name="Nolan M."/>
            <person name="Del Rio T.G."/>
            <person name="Tice H."/>
            <person name="Cheng J.F."/>
            <person name="Pitluck S."/>
            <person name="Liolios K."/>
            <person name="Ivanova N."/>
            <person name="Tapia R."/>
            <person name="Han C."/>
            <person name="Bruce D."/>
            <person name="Goodwin L."/>
            <person name="Pati A."/>
            <person name="Chen A."/>
            <person name="Palaniappan K."/>
            <person name="Land M."/>
            <person name="Hauser L."/>
            <person name="Chang Y.J."/>
            <person name="Jeffries C.D."/>
            <person name="Detter J.C."/>
            <person name="Rohde M."/>
            <person name="Brambilla E."/>
            <person name="Spring S."/>
            <person name="Goker M."/>
            <person name="Sikorski J."/>
            <person name="Woyke T."/>
            <person name="Bristow J."/>
            <person name="Eisen J.A."/>
            <person name="Markowitz V."/>
            <person name="Hugenholtz P."/>
            <person name="Klenk H.P."/>
            <person name="Kyrpides N.C."/>
        </authorList>
    </citation>
    <scope>NUCLEOTIDE SEQUENCE [LARGE SCALE GENOMIC DNA]</scope>
    <source>
        <strain evidence="4">DSM 11293 / JCM 15392 / SEBR 4228</strain>
    </source>
</reference>
<dbReference type="InterPro" id="IPR036388">
    <property type="entry name" value="WH-like_DNA-bd_sf"/>
</dbReference>
<keyword evidence="4" id="KW-1185">Reference proteome</keyword>